<evidence type="ECO:0000256" key="5">
    <source>
        <dbReference type="ARBA" id="ARBA00022763"/>
    </source>
</evidence>
<feature type="compositionally biased region" description="Low complexity" evidence="15">
    <location>
        <begin position="192"/>
        <end position="201"/>
    </location>
</feature>
<dbReference type="SUPFAM" id="SSF47819">
    <property type="entry name" value="HRDC-like"/>
    <property type="match status" value="1"/>
</dbReference>
<dbReference type="FunFam" id="3.40.50.300:FF:000296">
    <property type="entry name" value="ATP-dependent DNA helicase RecQ"/>
    <property type="match status" value="1"/>
</dbReference>
<dbReference type="CDD" id="cd18794">
    <property type="entry name" value="SF2_C_RecQ"/>
    <property type="match status" value="1"/>
</dbReference>
<dbReference type="OrthoDB" id="10261556at2759"/>
<feature type="compositionally biased region" description="Basic and acidic residues" evidence="15">
    <location>
        <begin position="38"/>
        <end position="48"/>
    </location>
</feature>
<keyword evidence="12" id="KW-0539">Nucleus</keyword>
<dbReference type="eggNOG" id="KOG0351">
    <property type="taxonomic scope" value="Eukaryota"/>
</dbReference>
<evidence type="ECO:0000313" key="20">
    <source>
        <dbReference type="Proteomes" id="UP000014071"/>
    </source>
</evidence>
<proteinExistence type="inferred from homology"/>
<feature type="compositionally biased region" description="Basic and acidic residues" evidence="15">
    <location>
        <begin position="985"/>
        <end position="996"/>
    </location>
</feature>
<evidence type="ECO:0000313" key="19">
    <source>
        <dbReference type="EMBL" id="GAC97442.1"/>
    </source>
</evidence>
<dbReference type="GO" id="GO:0009378">
    <property type="term" value="F:four-way junction helicase activity"/>
    <property type="evidence" value="ECO:0007669"/>
    <property type="project" value="TreeGrafter"/>
</dbReference>
<evidence type="ECO:0000256" key="9">
    <source>
        <dbReference type="ARBA" id="ARBA00023125"/>
    </source>
</evidence>
<organism evidence="19 20">
    <name type="scientific">Pseudozyma hubeiensis (strain SY62)</name>
    <name type="common">Yeast</name>
    <dbReference type="NCBI Taxonomy" id="1305764"/>
    <lineage>
        <taxon>Eukaryota</taxon>
        <taxon>Fungi</taxon>
        <taxon>Dikarya</taxon>
        <taxon>Basidiomycota</taxon>
        <taxon>Ustilaginomycotina</taxon>
        <taxon>Ustilaginomycetes</taxon>
        <taxon>Ustilaginales</taxon>
        <taxon>Ustilaginaceae</taxon>
        <taxon>Pseudozyma</taxon>
    </lineage>
</organism>
<keyword evidence="7" id="KW-0347">Helicase</keyword>
<dbReference type="InterPro" id="IPR036388">
    <property type="entry name" value="WH-like_DNA-bd_sf"/>
</dbReference>
<evidence type="ECO:0000256" key="8">
    <source>
        <dbReference type="ARBA" id="ARBA00022840"/>
    </source>
</evidence>
<evidence type="ECO:0000256" key="4">
    <source>
        <dbReference type="ARBA" id="ARBA00022741"/>
    </source>
</evidence>
<dbReference type="SUPFAM" id="SSF46785">
    <property type="entry name" value="Winged helix' DNA-binding domain"/>
    <property type="match status" value="1"/>
</dbReference>
<dbReference type="FunFam" id="1.10.10.10:FF:000495">
    <property type="entry name" value="RecQ family helicase MusN"/>
    <property type="match status" value="1"/>
</dbReference>
<dbReference type="Gene3D" id="1.10.10.10">
    <property type="entry name" value="Winged helix-like DNA-binding domain superfamily/Winged helix DNA-binding domain"/>
    <property type="match status" value="1"/>
</dbReference>
<feature type="compositionally biased region" description="Basic and acidic residues" evidence="15">
    <location>
        <begin position="1044"/>
        <end position="1055"/>
    </location>
</feature>
<dbReference type="Pfam" id="PF16124">
    <property type="entry name" value="RecQ_Zn_bind"/>
    <property type="match status" value="1"/>
</dbReference>
<evidence type="ECO:0000256" key="7">
    <source>
        <dbReference type="ARBA" id="ARBA00022806"/>
    </source>
</evidence>
<evidence type="ECO:0000256" key="6">
    <source>
        <dbReference type="ARBA" id="ARBA00022801"/>
    </source>
</evidence>
<keyword evidence="11" id="KW-0413">Isomerase</keyword>
<feature type="compositionally biased region" description="Low complexity" evidence="15">
    <location>
        <begin position="1210"/>
        <end position="1253"/>
    </location>
</feature>
<dbReference type="InterPro" id="IPR002121">
    <property type="entry name" value="HRDC_dom"/>
</dbReference>
<dbReference type="HOGENOM" id="CLU_004536_0_0_1"/>
<feature type="compositionally biased region" description="Polar residues" evidence="15">
    <location>
        <begin position="210"/>
        <end position="220"/>
    </location>
</feature>
<feature type="region of interest" description="Disordered" evidence="15">
    <location>
        <begin position="938"/>
        <end position="1008"/>
    </location>
</feature>
<comment type="similarity">
    <text evidence="3">Belongs to the helicase family. RecQ subfamily.</text>
</comment>
<dbReference type="PROSITE" id="PS00690">
    <property type="entry name" value="DEAH_ATP_HELICASE"/>
    <property type="match status" value="1"/>
</dbReference>
<dbReference type="PROSITE" id="PS51194">
    <property type="entry name" value="HELICASE_CTER"/>
    <property type="match status" value="1"/>
</dbReference>
<dbReference type="SMART" id="SM00956">
    <property type="entry name" value="RQC"/>
    <property type="match status" value="1"/>
</dbReference>
<feature type="domain" description="Helicase C-terminal" evidence="18">
    <location>
        <begin position="626"/>
        <end position="777"/>
    </location>
</feature>
<dbReference type="Gene3D" id="3.40.50.300">
    <property type="entry name" value="P-loop containing nucleotide triphosphate hydrolases"/>
    <property type="match status" value="2"/>
</dbReference>
<dbReference type="InterPro" id="IPR036390">
    <property type="entry name" value="WH_DNA-bd_sf"/>
</dbReference>
<dbReference type="InterPro" id="IPR004589">
    <property type="entry name" value="DNA_helicase_ATP-dep_RecQ"/>
</dbReference>
<dbReference type="InterPro" id="IPR001650">
    <property type="entry name" value="Helicase_C-like"/>
</dbReference>
<keyword evidence="8" id="KW-0067">ATP-binding</keyword>
<dbReference type="RefSeq" id="XP_012191029.1">
    <property type="nucleotide sequence ID" value="XM_012335639.1"/>
</dbReference>
<dbReference type="EMBL" id="DF238810">
    <property type="protein sequence ID" value="GAC97442.1"/>
    <property type="molecule type" value="Genomic_DNA"/>
</dbReference>
<dbReference type="InterPro" id="IPR011545">
    <property type="entry name" value="DEAD/DEAH_box_helicase_dom"/>
</dbReference>
<keyword evidence="4" id="KW-0547">Nucleotide-binding</keyword>
<dbReference type="Pfam" id="PF00271">
    <property type="entry name" value="Helicase_C"/>
    <property type="match status" value="1"/>
</dbReference>
<dbReference type="GO" id="GO:0005524">
    <property type="term" value="F:ATP binding"/>
    <property type="evidence" value="ECO:0007669"/>
    <property type="project" value="UniProtKB-KW"/>
</dbReference>
<dbReference type="Gene3D" id="1.10.150.80">
    <property type="entry name" value="HRDC domain"/>
    <property type="match status" value="1"/>
</dbReference>
<dbReference type="GO" id="GO:0005634">
    <property type="term" value="C:nucleus"/>
    <property type="evidence" value="ECO:0007669"/>
    <property type="project" value="UniProtKB-SubCell"/>
</dbReference>
<feature type="region of interest" description="Disordered" evidence="15">
    <location>
        <begin position="190"/>
        <end position="233"/>
    </location>
</feature>
<dbReference type="STRING" id="1305764.R9P872"/>
<evidence type="ECO:0000259" key="16">
    <source>
        <dbReference type="PROSITE" id="PS50967"/>
    </source>
</evidence>
<accession>R9P872</accession>
<dbReference type="GO" id="GO:0005694">
    <property type="term" value="C:chromosome"/>
    <property type="evidence" value="ECO:0007669"/>
    <property type="project" value="TreeGrafter"/>
</dbReference>
<dbReference type="InterPro" id="IPR018982">
    <property type="entry name" value="RQC_domain"/>
</dbReference>
<keyword evidence="5" id="KW-0227">DNA damage</keyword>
<dbReference type="SUPFAM" id="SSF52540">
    <property type="entry name" value="P-loop containing nucleoside triphosphate hydrolases"/>
    <property type="match status" value="2"/>
</dbReference>
<keyword evidence="9" id="KW-0238">DNA-binding</keyword>
<dbReference type="GO" id="GO:0006260">
    <property type="term" value="P:DNA replication"/>
    <property type="evidence" value="ECO:0007669"/>
    <property type="project" value="InterPro"/>
</dbReference>
<dbReference type="GO" id="GO:0003677">
    <property type="term" value="F:DNA binding"/>
    <property type="evidence" value="ECO:0007669"/>
    <property type="project" value="UniProtKB-KW"/>
</dbReference>
<keyword evidence="10" id="KW-0234">DNA repair</keyword>
<dbReference type="FunFam" id="3.40.50.300:FF:001975">
    <property type="entry name" value="ATP-dependent DNA helicase"/>
    <property type="match status" value="1"/>
</dbReference>
<evidence type="ECO:0000259" key="17">
    <source>
        <dbReference type="PROSITE" id="PS51192"/>
    </source>
</evidence>
<feature type="region of interest" description="Disordered" evidence="15">
    <location>
        <begin position="1023"/>
        <end position="1057"/>
    </location>
</feature>
<evidence type="ECO:0000256" key="3">
    <source>
        <dbReference type="ARBA" id="ARBA00005446"/>
    </source>
</evidence>
<evidence type="ECO:0000256" key="10">
    <source>
        <dbReference type="ARBA" id="ARBA00023204"/>
    </source>
</evidence>
<name>R9P872_PSEHS</name>
<keyword evidence="20" id="KW-1185">Reference proteome</keyword>
<protein>
    <recommendedName>
        <fullName evidence="14">DNA 3'-5' helicase</fullName>
        <ecNumber evidence="14">5.6.2.4</ecNumber>
    </recommendedName>
</protein>
<feature type="domain" description="HRDC" evidence="16">
    <location>
        <begin position="1056"/>
        <end position="1138"/>
    </location>
</feature>
<evidence type="ECO:0000256" key="13">
    <source>
        <dbReference type="ARBA" id="ARBA00034617"/>
    </source>
</evidence>
<feature type="compositionally biased region" description="Polar residues" evidence="15">
    <location>
        <begin position="72"/>
        <end position="99"/>
    </location>
</feature>
<dbReference type="GO" id="GO:0005737">
    <property type="term" value="C:cytoplasm"/>
    <property type="evidence" value="ECO:0007669"/>
    <property type="project" value="TreeGrafter"/>
</dbReference>
<dbReference type="EC" id="5.6.2.4" evidence="14"/>
<dbReference type="InterPro" id="IPR032284">
    <property type="entry name" value="RecQ_Zn-bd"/>
</dbReference>
<evidence type="ECO:0000256" key="14">
    <source>
        <dbReference type="ARBA" id="ARBA00034808"/>
    </source>
</evidence>
<sequence>MPPPTSKPGYPYRVREADDRRSETIYLDEEENALFADVKGDTTDDRPSPKRSIIDGQDSHAAQKRRRPEQANAVTSNANGALSSALRQPLPGSSGSISRPQVPLRSSQAASSQDDSSYGKYSTEELQIDYFAKMKMLQGRAAQVQPQQLEWQGIDAWKQFYDLWERAVEMLEKLKPVALALEAREAGIMPPSQSQASASASNHARAIPSTRASPTRQTAGEPSHDLAARTTSSSFQVVGDNLVAASTKPTARPPTTPCEQVPTSTRIDAMSPPHMAQNASHFLHPGGAFATNDDDRSWPSDLGDSSPPHPELDHAASLAESVVVVVDDREPIAPHDAFVGRTSQVAPHAQIFELSDEEGDDDLDDVEHLPVEEKFKLCGPSMQKPLSKDQERMLPKYPWSRNVSYSLRKFFGLTRFRPNQLEAINGALRGRDVFVLMPTGGGKSLCYQLPAVIDTERATGVTIVISPLLSLIEDQVSDLVDKNLPAVKLTGDMPLSDRRIAFDTARDTKGLLRLLYVTPEFIRQSDKAMELLDHLHSQKRLARFVVDEAHCVSQWGHDFRPHYTELGVLRDKYPQVPIMALTATANARVIKDVKSCLKMRNVLQLSSSFNRPNLEYQVRKKPKSKLIDEISSFILTSHRDECGIVYCFSRETCENVAADLLKQGISAHHYHARLHKDDRSIVQQKWKNGEYKVIVATIAFGMGIDKPDVRFVIHHSLPKSLEGYYQETGRAGRDGLDSVCILYYSWADVRKMENMMASEEKSQEAIDRSIDSLKEMQRFCENEIECRRVQVLRYFGEVDFTPAQCRSTCDNCCRQSGSISVEDVSQLAIKAVKLVKAIEIGEGRWTLPHCVDVFYGSRTKKIRDAGHDKLEMHGAGSELTKPDIHRLFEHLCSDRVFKMKDVMNKAGFNTAYLMIGPAANDVLNGQRAVTMQFVAKSSTAASSSTNARAPNARKQPRQARDADFAEYDEDAHDISHVSLSPQEARGNRRAETRREQAAPPHHGGIQDDQFIPDEFFEEDFDLDADTDDDAPLSAANGRASSGYRSDDGFEIDPRSTDANQGCYRELRRLNAKLARQEKQSRGWLIPDEKLQEISVIAPSSAAALRNGSGGGDYDVWLKKYGLRYVEVCQKYLRQQQAEFQPDHIAATRGPGWRGFVENGSSSRLDAAQVPSPATSERAQSRQERTAAPRKSAVIAAANLGQYTYEEPQQTRSPASARGRASPASSRTAGGTGRVGRVSPKGNGAATTAAAATASVSKRITLDRGFLRETNAAPAIRAMPLAPASRVANKSRPG</sequence>
<dbReference type="CDD" id="cd17920">
    <property type="entry name" value="DEXHc_RecQ"/>
    <property type="match status" value="1"/>
</dbReference>
<dbReference type="InterPro" id="IPR014001">
    <property type="entry name" value="Helicase_ATP-bd"/>
</dbReference>
<dbReference type="Pfam" id="PF00570">
    <property type="entry name" value="HRDC"/>
    <property type="match status" value="1"/>
</dbReference>
<evidence type="ECO:0000256" key="15">
    <source>
        <dbReference type="SAM" id="MobiDB-lite"/>
    </source>
</evidence>
<feature type="region of interest" description="Disordered" evidence="15">
    <location>
        <begin position="1150"/>
        <end position="1255"/>
    </location>
</feature>
<evidence type="ECO:0000256" key="2">
    <source>
        <dbReference type="ARBA" id="ARBA00004123"/>
    </source>
</evidence>
<evidence type="ECO:0000256" key="11">
    <source>
        <dbReference type="ARBA" id="ARBA00023235"/>
    </source>
</evidence>
<gene>
    <name evidence="19" type="ORF">PHSY_005028</name>
</gene>
<evidence type="ECO:0000259" key="18">
    <source>
        <dbReference type="PROSITE" id="PS51194"/>
    </source>
</evidence>
<comment type="catalytic activity">
    <reaction evidence="13">
        <text>Couples ATP hydrolysis with the unwinding of duplex DNA by translocating in the 3'-5' direction.</text>
        <dbReference type="EC" id="5.6.2.4"/>
    </reaction>
</comment>
<dbReference type="Pfam" id="PF00270">
    <property type="entry name" value="DEAD"/>
    <property type="match status" value="1"/>
</dbReference>
<comment type="subcellular location">
    <subcellularLocation>
        <location evidence="2">Nucleus</location>
    </subcellularLocation>
</comment>
<feature type="compositionally biased region" description="Low complexity" evidence="15">
    <location>
        <begin position="938"/>
        <end position="953"/>
    </location>
</feature>
<dbReference type="GO" id="GO:0043138">
    <property type="term" value="F:3'-5' DNA helicase activity"/>
    <property type="evidence" value="ECO:0007669"/>
    <property type="project" value="UniProtKB-EC"/>
</dbReference>
<dbReference type="PROSITE" id="PS51192">
    <property type="entry name" value="HELICASE_ATP_BIND_1"/>
    <property type="match status" value="1"/>
</dbReference>
<dbReference type="PROSITE" id="PS50967">
    <property type="entry name" value="HRDC"/>
    <property type="match status" value="1"/>
</dbReference>
<dbReference type="NCBIfam" id="TIGR00614">
    <property type="entry name" value="recQ_fam"/>
    <property type="match status" value="1"/>
</dbReference>
<dbReference type="GeneID" id="24110308"/>
<dbReference type="PANTHER" id="PTHR13710">
    <property type="entry name" value="DNA HELICASE RECQ FAMILY MEMBER"/>
    <property type="match status" value="1"/>
</dbReference>
<comment type="cofactor">
    <cofactor evidence="1">
        <name>Zn(2+)</name>
        <dbReference type="ChEBI" id="CHEBI:29105"/>
    </cofactor>
</comment>
<keyword evidence="6" id="KW-0378">Hydrolase</keyword>
<dbReference type="GO" id="GO:0000724">
    <property type="term" value="P:double-strand break repair via homologous recombination"/>
    <property type="evidence" value="ECO:0007669"/>
    <property type="project" value="UniProtKB-ARBA"/>
</dbReference>
<dbReference type="Pfam" id="PF09382">
    <property type="entry name" value="RQC"/>
    <property type="match status" value="1"/>
</dbReference>
<feature type="compositionally biased region" description="Basic and acidic residues" evidence="15">
    <location>
        <begin position="13"/>
        <end position="23"/>
    </location>
</feature>
<feature type="compositionally biased region" description="Low complexity" evidence="15">
    <location>
        <begin position="106"/>
        <end position="116"/>
    </location>
</feature>
<evidence type="ECO:0000256" key="1">
    <source>
        <dbReference type="ARBA" id="ARBA00001947"/>
    </source>
</evidence>
<dbReference type="InterPro" id="IPR044876">
    <property type="entry name" value="HRDC_dom_sf"/>
</dbReference>
<reference evidence="20" key="1">
    <citation type="journal article" date="2013" name="Genome Announc.">
        <title>Draft genome sequence of the basidiomycetous yeast-like fungus Pseudozyma hubeiensis SY62, which produces an abundant amount of the biosurfactant mannosylerythritol lipids.</title>
        <authorList>
            <person name="Konishi M."/>
            <person name="Hatada Y."/>
            <person name="Horiuchi J."/>
        </authorList>
    </citation>
    <scope>NUCLEOTIDE SEQUENCE [LARGE SCALE GENOMIC DNA]</scope>
    <source>
        <strain evidence="20">SY62</strain>
    </source>
</reference>
<dbReference type="SMART" id="SM00487">
    <property type="entry name" value="DEXDc"/>
    <property type="match status" value="1"/>
</dbReference>
<dbReference type="PANTHER" id="PTHR13710:SF153">
    <property type="entry name" value="RECQ-LIKE DNA HELICASE BLM"/>
    <property type="match status" value="1"/>
</dbReference>
<dbReference type="InterPro" id="IPR027417">
    <property type="entry name" value="P-loop_NTPase"/>
</dbReference>
<dbReference type="GO" id="GO:0016787">
    <property type="term" value="F:hydrolase activity"/>
    <property type="evidence" value="ECO:0007669"/>
    <property type="project" value="UniProtKB-KW"/>
</dbReference>
<dbReference type="SMART" id="SM00490">
    <property type="entry name" value="HELICc"/>
    <property type="match status" value="1"/>
</dbReference>
<evidence type="ECO:0000256" key="12">
    <source>
        <dbReference type="ARBA" id="ARBA00023242"/>
    </source>
</evidence>
<feature type="region of interest" description="Disordered" evidence="15">
    <location>
        <begin position="1"/>
        <end position="120"/>
    </location>
</feature>
<feature type="region of interest" description="Disordered" evidence="15">
    <location>
        <begin position="288"/>
        <end position="312"/>
    </location>
</feature>
<dbReference type="InterPro" id="IPR002464">
    <property type="entry name" value="DNA/RNA_helicase_DEAH_CS"/>
</dbReference>
<dbReference type="InterPro" id="IPR010997">
    <property type="entry name" value="HRDC-like_sf"/>
</dbReference>
<dbReference type="Proteomes" id="UP000014071">
    <property type="component" value="Unassembled WGS sequence"/>
</dbReference>
<feature type="domain" description="Helicase ATP-binding" evidence="17">
    <location>
        <begin position="424"/>
        <end position="603"/>
    </location>
</feature>